<dbReference type="Proteomes" id="UP001529510">
    <property type="component" value="Unassembled WGS sequence"/>
</dbReference>
<dbReference type="InterPro" id="IPR033522">
    <property type="entry name" value="IA-2/IA-2_beta"/>
</dbReference>
<dbReference type="EMBL" id="JAMKFB020000006">
    <property type="protein sequence ID" value="KAL0190697.1"/>
    <property type="molecule type" value="Genomic_DNA"/>
</dbReference>
<proteinExistence type="predicted"/>
<comment type="caution">
    <text evidence="2">The sequence shown here is derived from an EMBL/GenBank/DDBJ whole genome shotgun (WGS) entry which is preliminary data.</text>
</comment>
<dbReference type="AlphaFoldDB" id="A0ABD0QWV5"/>
<accession>A0ABD0QWV5</accession>
<dbReference type="PANTHER" id="PTHR46106:SF1">
    <property type="entry name" value="RECEPTOR-TYPE TYROSINE-PROTEIN PHOSPHATASE-LIKE N"/>
    <property type="match status" value="1"/>
</dbReference>
<evidence type="ECO:0000313" key="2">
    <source>
        <dbReference type="EMBL" id="KAL0190697.1"/>
    </source>
</evidence>
<sequence length="67" mass="7417">PHWAGRTAGLELQVVPVQEEEEEVVAEERIRHDDAPQPSPSSHSSTPSWCEEPAQSNMDISTGHMIL</sequence>
<feature type="non-terminal residue" evidence="2">
    <location>
        <position position="1"/>
    </location>
</feature>
<evidence type="ECO:0000313" key="3">
    <source>
        <dbReference type="Proteomes" id="UP001529510"/>
    </source>
</evidence>
<feature type="compositionally biased region" description="Basic and acidic residues" evidence="1">
    <location>
        <begin position="26"/>
        <end position="35"/>
    </location>
</feature>
<name>A0ABD0QWV5_CIRMR</name>
<feature type="region of interest" description="Disordered" evidence="1">
    <location>
        <begin position="1"/>
        <end position="67"/>
    </location>
</feature>
<protein>
    <submittedName>
        <fullName evidence="2">Uncharacterized protein</fullName>
    </submittedName>
</protein>
<evidence type="ECO:0000256" key="1">
    <source>
        <dbReference type="SAM" id="MobiDB-lite"/>
    </source>
</evidence>
<organism evidence="2 3">
    <name type="scientific">Cirrhinus mrigala</name>
    <name type="common">Mrigala</name>
    <dbReference type="NCBI Taxonomy" id="683832"/>
    <lineage>
        <taxon>Eukaryota</taxon>
        <taxon>Metazoa</taxon>
        <taxon>Chordata</taxon>
        <taxon>Craniata</taxon>
        <taxon>Vertebrata</taxon>
        <taxon>Euteleostomi</taxon>
        <taxon>Actinopterygii</taxon>
        <taxon>Neopterygii</taxon>
        <taxon>Teleostei</taxon>
        <taxon>Ostariophysi</taxon>
        <taxon>Cypriniformes</taxon>
        <taxon>Cyprinidae</taxon>
        <taxon>Labeoninae</taxon>
        <taxon>Labeonini</taxon>
        <taxon>Cirrhinus</taxon>
    </lineage>
</organism>
<keyword evidence="3" id="KW-1185">Reference proteome</keyword>
<reference evidence="2 3" key="1">
    <citation type="submission" date="2024-05" db="EMBL/GenBank/DDBJ databases">
        <title>Genome sequencing and assembly of Indian major carp, Cirrhinus mrigala (Hamilton, 1822).</title>
        <authorList>
            <person name="Mohindra V."/>
            <person name="Chowdhury L.M."/>
            <person name="Lal K."/>
            <person name="Jena J.K."/>
        </authorList>
    </citation>
    <scope>NUCLEOTIDE SEQUENCE [LARGE SCALE GENOMIC DNA]</scope>
    <source>
        <strain evidence="2">CM1030</strain>
        <tissue evidence="2">Blood</tissue>
    </source>
</reference>
<gene>
    <name evidence="2" type="ORF">M9458_013395</name>
</gene>
<feature type="non-terminal residue" evidence="2">
    <location>
        <position position="67"/>
    </location>
</feature>
<dbReference type="PANTHER" id="PTHR46106">
    <property type="entry name" value="IA-2 PROTEIN TYROSINE PHOSPHATASE, ISOFORM C"/>
    <property type="match status" value="1"/>
</dbReference>